<evidence type="ECO:0000313" key="2">
    <source>
        <dbReference type="Proteomes" id="UP000801492"/>
    </source>
</evidence>
<evidence type="ECO:0000313" key="1">
    <source>
        <dbReference type="EMBL" id="KAF2901002.1"/>
    </source>
</evidence>
<dbReference type="EMBL" id="VTPC01001909">
    <property type="protein sequence ID" value="KAF2901002.1"/>
    <property type="molecule type" value="Genomic_DNA"/>
</dbReference>
<dbReference type="GO" id="GO:0019902">
    <property type="term" value="F:phosphatase binding"/>
    <property type="evidence" value="ECO:0007669"/>
    <property type="project" value="InterPro"/>
</dbReference>
<keyword evidence="2" id="KW-1185">Reference proteome</keyword>
<proteinExistence type="predicted"/>
<accession>A0A8K0GGL7</accession>
<evidence type="ECO:0008006" key="3">
    <source>
        <dbReference type="Google" id="ProtNLM"/>
    </source>
</evidence>
<protein>
    <recommendedName>
        <fullName evidence="3">Protein phosphatase 1 regulatory subunit 36</fullName>
    </recommendedName>
</protein>
<dbReference type="PANTHER" id="PTHR21055:SF3">
    <property type="entry name" value="PROTEIN PHOSPHATASE 1 REGULATORY SUBUNIT 36"/>
    <property type="match status" value="1"/>
</dbReference>
<gene>
    <name evidence="1" type="ORF">ILUMI_05186</name>
</gene>
<dbReference type="Proteomes" id="UP000801492">
    <property type="component" value="Unassembled WGS sequence"/>
</dbReference>
<name>A0A8K0GGL7_IGNLU</name>
<sequence>MDSIRPTLFKNGTWMWDEVNHGLLFVSRDQTTRVPSLTNISTPTSKGTTKQTTHEIKFRETVDNLEQIRFRRHHQRRCKPNEPRVVTIQDIKDIAIFIANIKDLSPEFIKYFHIPTMDRFLRALIVYFQYYVHVWDYLIAKREEATRKLYQPSVTTTENVIRDDLADLRAMIAREYCSILIGTEDAKKFHHMNNKNNVSLSDKDRRLFETLICMAVRVVWIALQRKHLSLIELEMNRLLRTDIFNIIIHRGIRGGADLYRTANEEKVLSGLANTEERKLLHRSPIAKELVLGNHDHRMLIIGTRQFEPTDERLNYLEIAFSAPEELLLELAIPVGMLGIPREDYDAMLMNIERSSKRKHSSRPRALPEFKLPLRVYHSDDKMPKEFPEKPPKYKETQQTIQARKTQCKMWQRTIEKLSEGREMSIIDLSVSQSQAQLLASRSSISMMARESIQQQLQLL</sequence>
<reference evidence="1" key="1">
    <citation type="submission" date="2019-08" db="EMBL/GenBank/DDBJ databases">
        <title>The genome of the North American firefly Photinus pyralis.</title>
        <authorList>
            <consortium name="Photinus pyralis genome working group"/>
            <person name="Fallon T.R."/>
            <person name="Sander Lower S.E."/>
            <person name="Weng J.-K."/>
        </authorList>
    </citation>
    <scope>NUCLEOTIDE SEQUENCE</scope>
    <source>
        <strain evidence="1">TRF0915ILg1</strain>
        <tissue evidence="1">Whole body</tissue>
    </source>
</reference>
<dbReference type="InterPro" id="IPR026142">
    <property type="entry name" value="Pro_pase_1_reg_su_36"/>
</dbReference>
<dbReference type="Pfam" id="PF14895">
    <property type="entry name" value="PPPI_inhib"/>
    <property type="match status" value="1"/>
</dbReference>
<dbReference type="PANTHER" id="PTHR21055">
    <property type="entry name" value="PROTEIN PHOSPHATASE 1 REGULATORY SUBUNIT 36"/>
    <property type="match status" value="1"/>
</dbReference>
<organism evidence="1 2">
    <name type="scientific">Ignelater luminosus</name>
    <name type="common">Cucubano</name>
    <name type="synonym">Pyrophorus luminosus</name>
    <dbReference type="NCBI Taxonomy" id="2038154"/>
    <lineage>
        <taxon>Eukaryota</taxon>
        <taxon>Metazoa</taxon>
        <taxon>Ecdysozoa</taxon>
        <taxon>Arthropoda</taxon>
        <taxon>Hexapoda</taxon>
        <taxon>Insecta</taxon>
        <taxon>Pterygota</taxon>
        <taxon>Neoptera</taxon>
        <taxon>Endopterygota</taxon>
        <taxon>Coleoptera</taxon>
        <taxon>Polyphaga</taxon>
        <taxon>Elateriformia</taxon>
        <taxon>Elateroidea</taxon>
        <taxon>Elateridae</taxon>
        <taxon>Agrypninae</taxon>
        <taxon>Pyrophorini</taxon>
        <taxon>Ignelater</taxon>
    </lineage>
</organism>
<comment type="caution">
    <text evidence="1">The sequence shown here is derived from an EMBL/GenBank/DDBJ whole genome shotgun (WGS) entry which is preliminary data.</text>
</comment>
<dbReference type="OrthoDB" id="6724830at2759"/>
<dbReference type="AlphaFoldDB" id="A0A8K0GGL7"/>